<keyword evidence="4 7" id="KW-0479">Metal-binding</keyword>
<evidence type="ECO:0000313" key="9">
    <source>
        <dbReference type="EMBL" id="KAF9878860.1"/>
    </source>
</evidence>
<keyword evidence="10" id="KW-1185">Reference proteome</keyword>
<proteinExistence type="inferred from homology"/>
<evidence type="ECO:0000256" key="4">
    <source>
        <dbReference type="ARBA" id="ARBA00022723"/>
    </source>
</evidence>
<dbReference type="PANTHER" id="PTHR24305:SF166">
    <property type="entry name" value="CYTOCHROME P450 12A4, MITOCHONDRIAL-RELATED"/>
    <property type="match status" value="1"/>
</dbReference>
<evidence type="ECO:0000256" key="6">
    <source>
        <dbReference type="ARBA" id="ARBA00023033"/>
    </source>
</evidence>
<gene>
    <name evidence="9" type="ORF">CkaCkLH20_03760</name>
</gene>
<dbReference type="Gene3D" id="1.10.630.10">
    <property type="entry name" value="Cytochrome P450"/>
    <property type="match status" value="1"/>
</dbReference>
<evidence type="ECO:0000313" key="10">
    <source>
        <dbReference type="Proteomes" id="UP000781932"/>
    </source>
</evidence>
<dbReference type="InterPro" id="IPR001128">
    <property type="entry name" value="Cyt_P450"/>
</dbReference>
<keyword evidence="6 8" id="KW-0503">Monooxygenase</keyword>
<dbReference type="OrthoDB" id="1470350at2759"/>
<dbReference type="GO" id="GO:0016705">
    <property type="term" value="F:oxidoreductase activity, acting on paired donors, with incorporation or reduction of molecular oxygen"/>
    <property type="evidence" value="ECO:0007669"/>
    <property type="project" value="InterPro"/>
</dbReference>
<dbReference type="InterPro" id="IPR002403">
    <property type="entry name" value="Cyt_P450_E_grp-IV"/>
</dbReference>
<sequence length="498" mass="56525">MRNPIPGPRFPLITRLQAIYHDLRGNGAQHLDKLHQKYGPIVQTGPKRLSVGDASGLRDVYLLPRRLDRPAPLSVLHNYGSENLVSTVDGDLHQDRRGPLRNVFAVGAIESERVQGGIANAVKHLIERLDAHAGADSEPVDLRPLLRAALQDAMSVVVYGHDNALSVQKDEKQRVAMKIDNEWQRTRFFNMWTLIDFYLPGLALQLHRARLAPKTAYGYVPKDIYMNKVGRRALERLRDPSYRENGADTDTMIFRLVSKFQSEGPSAALPSDEYILSDCLDHFWAGVITTLDALLPTIEHLSQPENQQRQQRLRQELHSAMDDDHLGPKELSRTLKALPYLDAVLRESIRLRPPIPVALERRVSAREGSIVVHGREVPEGWNVSAAASVLHHSQNVFEKPEEWCPERWLVEGSDESEMRKERARVMKRHFFAFGSGSRMCIGVNVAWSIMRQVIAAIYGGMETRVDKGLKQKTRLGREWKVMVRLRNIGSGRKSQMEH</sequence>
<comment type="similarity">
    <text evidence="2 8">Belongs to the cytochrome P450 family.</text>
</comment>
<dbReference type="InterPro" id="IPR017972">
    <property type="entry name" value="Cyt_P450_CS"/>
</dbReference>
<dbReference type="InterPro" id="IPR050121">
    <property type="entry name" value="Cytochrome_P450_monoxygenase"/>
</dbReference>
<evidence type="ECO:0000256" key="1">
    <source>
        <dbReference type="ARBA" id="ARBA00001971"/>
    </source>
</evidence>
<keyword evidence="3 7" id="KW-0349">Heme</keyword>
<dbReference type="SUPFAM" id="SSF48264">
    <property type="entry name" value="Cytochrome P450"/>
    <property type="match status" value="1"/>
</dbReference>
<evidence type="ECO:0000256" key="5">
    <source>
        <dbReference type="ARBA" id="ARBA00023004"/>
    </source>
</evidence>
<feature type="binding site" description="axial binding residue" evidence="7">
    <location>
        <position position="440"/>
    </location>
    <ligand>
        <name>heme</name>
        <dbReference type="ChEBI" id="CHEBI:30413"/>
    </ligand>
    <ligandPart>
        <name>Fe</name>
        <dbReference type="ChEBI" id="CHEBI:18248"/>
    </ligandPart>
</feature>
<dbReference type="GO" id="GO:0020037">
    <property type="term" value="F:heme binding"/>
    <property type="evidence" value="ECO:0007669"/>
    <property type="project" value="InterPro"/>
</dbReference>
<evidence type="ECO:0000256" key="3">
    <source>
        <dbReference type="ARBA" id="ARBA00022617"/>
    </source>
</evidence>
<evidence type="ECO:0000256" key="2">
    <source>
        <dbReference type="ARBA" id="ARBA00010617"/>
    </source>
</evidence>
<dbReference type="PANTHER" id="PTHR24305">
    <property type="entry name" value="CYTOCHROME P450"/>
    <property type="match status" value="1"/>
</dbReference>
<dbReference type="AlphaFoldDB" id="A0A9P6IH73"/>
<organism evidence="9 10">
    <name type="scientific">Colletotrichum karsti</name>
    <dbReference type="NCBI Taxonomy" id="1095194"/>
    <lineage>
        <taxon>Eukaryota</taxon>
        <taxon>Fungi</taxon>
        <taxon>Dikarya</taxon>
        <taxon>Ascomycota</taxon>
        <taxon>Pezizomycotina</taxon>
        <taxon>Sordariomycetes</taxon>
        <taxon>Hypocreomycetidae</taxon>
        <taxon>Glomerellales</taxon>
        <taxon>Glomerellaceae</taxon>
        <taxon>Colletotrichum</taxon>
        <taxon>Colletotrichum boninense species complex</taxon>
    </lineage>
</organism>
<reference evidence="9" key="2">
    <citation type="submission" date="2020-11" db="EMBL/GenBank/DDBJ databases">
        <title>Whole genome sequencing of Colletotrichum sp.</title>
        <authorList>
            <person name="Li H."/>
        </authorList>
    </citation>
    <scope>NUCLEOTIDE SEQUENCE</scope>
    <source>
        <strain evidence="9">CkLH20</strain>
    </source>
</reference>
<evidence type="ECO:0000256" key="8">
    <source>
        <dbReference type="RuleBase" id="RU000461"/>
    </source>
</evidence>
<dbReference type="InterPro" id="IPR036396">
    <property type="entry name" value="Cyt_P450_sf"/>
</dbReference>
<dbReference type="GeneID" id="62159553"/>
<dbReference type="Pfam" id="PF00067">
    <property type="entry name" value="p450"/>
    <property type="match status" value="1"/>
</dbReference>
<dbReference type="EMBL" id="JAATWM020000009">
    <property type="protein sequence ID" value="KAF9878860.1"/>
    <property type="molecule type" value="Genomic_DNA"/>
</dbReference>
<protein>
    <recommendedName>
        <fullName evidence="11">Cytochrome P450</fullName>
    </recommendedName>
</protein>
<comment type="cofactor">
    <cofactor evidence="1 7">
        <name>heme</name>
        <dbReference type="ChEBI" id="CHEBI:30413"/>
    </cofactor>
</comment>
<dbReference type="RefSeq" id="XP_038748321.1">
    <property type="nucleotide sequence ID" value="XM_038886479.1"/>
</dbReference>
<keyword evidence="5 7" id="KW-0408">Iron</keyword>
<dbReference type="GO" id="GO:0004497">
    <property type="term" value="F:monooxygenase activity"/>
    <property type="evidence" value="ECO:0007669"/>
    <property type="project" value="UniProtKB-KW"/>
</dbReference>
<dbReference type="PROSITE" id="PS00086">
    <property type="entry name" value="CYTOCHROME_P450"/>
    <property type="match status" value="1"/>
</dbReference>
<dbReference type="PRINTS" id="PR00465">
    <property type="entry name" value="EP450IV"/>
</dbReference>
<dbReference type="Proteomes" id="UP000781932">
    <property type="component" value="Unassembled WGS sequence"/>
</dbReference>
<accession>A0A9P6IH73</accession>
<evidence type="ECO:0000256" key="7">
    <source>
        <dbReference type="PIRSR" id="PIRSR602403-1"/>
    </source>
</evidence>
<reference evidence="9" key="1">
    <citation type="submission" date="2020-03" db="EMBL/GenBank/DDBJ databases">
        <authorList>
            <person name="He L."/>
        </authorList>
    </citation>
    <scope>NUCLEOTIDE SEQUENCE</scope>
    <source>
        <strain evidence="9">CkLH20</strain>
    </source>
</reference>
<keyword evidence="8" id="KW-0560">Oxidoreductase</keyword>
<evidence type="ECO:0008006" key="11">
    <source>
        <dbReference type="Google" id="ProtNLM"/>
    </source>
</evidence>
<dbReference type="GO" id="GO:0005506">
    <property type="term" value="F:iron ion binding"/>
    <property type="evidence" value="ECO:0007669"/>
    <property type="project" value="InterPro"/>
</dbReference>
<name>A0A9P6IH73_9PEZI</name>
<comment type="caution">
    <text evidence="9">The sequence shown here is derived from an EMBL/GenBank/DDBJ whole genome shotgun (WGS) entry which is preliminary data.</text>
</comment>